<proteinExistence type="predicted"/>
<evidence type="ECO:0000313" key="3">
    <source>
        <dbReference type="EMBL" id="KDR29806.1"/>
    </source>
</evidence>
<dbReference type="Proteomes" id="UP000027439">
    <property type="component" value="Unassembled WGS sequence"/>
</dbReference>
<keyword evidence="1" id="KW-0732">Signal</keyword>
<evidence type="ECO:0000313" key="2">
    <source>
        <dbReference type="EMBL" id="GGD65739.1"/>
    </source>
</evidence>
<protein>
    <recommendedName>
        <fullName evidence="6">Purine nucleoside phosphorylase</fullName>
    </recommendedName>
</protein>
<organism evidence="3 4">
    <name type="scientific">Caballeronia grimmiae</name>
    <dbReference type="NCBI Taxonomy" id="1071679"/>
    <lineage>
        <taxon>Bacteria</taxon>
        <taxon>Pseudomonadati</taxon>
        <taxon>Pseudomonadota</taxon>
        <taxon>Betaproteobacteria</taxon>
        <taxon>Burkholderiales</taxon>
        <taxon>Burkholderiaceae</taxon>
        <taxon>Caballeronia</taxon>
    </lineage>
</organism>
<reference evidence="5" key="3">
    <citation type="journal article" date="2019" name="Int. J. Syst. Evol. Microbiol.">
        <title>The Global Catalogue of Microorganisms (GCM) 10K type strain sequencing project: providing services to taxonomists for standard genome sequencing and annotation.</title>
        <authorList>
            <consortium name="The Broad Institute Genomics Platform"/>
            <consortium name="The Broad Institute Genome Sequencing Center for Infectious Disease"/>
            <person name="Wu L."/>
            <person name="Ma J."/>
        </authorList>
    </citation>
    <scope>NUCLEOTIDE SEQUENCE [LARGE SCALE GENOMIC DNA]</scope>
    <source>
        <strain evidence="5">CGMCC 1.11013</strain>
    </source>
</reference>
<comment type="caution">
    <text evidence="3">The sequence shown here is derived from an EMBL/GenBank/DDBJ whole genome shotgun (WGS) entry which is preliminary data.</text>
</comment>
<evidence type="ECO:0008006" key="6">
    <source>
        <dbReference type="Google" id="ProtNLM"/>
    </source>
</evidence>
<keyword evidence="5" id="KW-1185">Reference proteome</keyword>
<dbReference type="RefSeq" id="WP_035968476.1">
    <property type="nucleotide sequence ID" value="NZ_BMEG01000002.1"/>
</dbReference>
<dbReference type="EMBL" id="BMEG01000002">
    <property type="protein sequence ID" value="GGD65739.1"/>
    <property type="molecule type" value="Genomic_DNA"/>
</dbReference>
<reference evidence="3 4" key="2">
    <citation type="submission" date="2014-03" db="EMBL/GenBank/DDBJ databases">
        <title>Draft Genome Sequences of Four Burkholderia Strains.</title>
        <authorList>
            <person name="Liu X.Y."/>
            <person name="Li C.X."/>
            <person name="Xu J.H."/>
        </authorList>
    </citation>
    <scope>NUCLEOTIDE SEQUENCE [LARGE SCALE GENOMIC DNA]</scope>
    <source>
        <strain evidence="3 4">R27</strain>
    </source>
</reference>
<dbReference type="EMBL" id="JFHE01000029">
    <property type="protein sequence ID" value="KDR29806.1"/>
    <property type="molecule type" value="Genomic_DNA"/>
</dbReference>
<accession>A0A069NXP3</accession>
<dbReference type="Proteomes" id="UP000597138">
    <property type="component" value="Unassembled WGS sequence"/>
</dbReference>
<evidence type="ECO:0000313" key="5">
    <source>
        <dbReference type="Proteomes" id="UP000597138"/>
    </source>
</evidence>
<dbReference type="AlphaFoldDB" id="A0A069NXP3"/>
<feature type="signal peptide" evidence="1">
    <location>
        <begin position="1"/>
        <end position="20"/>
    </location>
</feature>
<dbReference type="STRING" id="1071679.BG57_15810"/>
<gene>
    <name evidence="3" type="ORF">BG57_15810</name>
    <name evidence="2" type="ORF">GCM10010985_19870</name>
</gene>
<feature type="chain" id="PRO_5001667125" description="Purine nucleoside phosphorylase" evidence="1">
    <location>
        <begin position="21"/>
        <end position="88"/>
    </location>
</feature>
<dbReference type="InterPro" id="IPR025421">
    <property type="entry name" value="DUF4148"/>
</dbReference>
<reference evidence="2" key="4">
    <citation type="submission" date="2024-05" db="EMBL/GenBank/DDBJ databases">
        <authorList>
            <person name="Sun Q."/>
            <person name="Zhou Y."/>
        </authorList>
    </citation>
    <scope>NUCLEOTIDE SEQUENCE</scope>
    <source>
        <strain evidence="2">CGMCC 1.11013</strain>
    </source>
</reference>
<reference evidence="2" key="1">
    <citation type="journal article" date="2014" name="Int. J. Syst. Evol. Microbiol.">
        <title>Complete genome of a new Firmicutes species belonging to the dominant human colonic microbiota ('Ruminococcus bicirculans') reveals two chromosomes and a selective capacity to utilize plant glucans.</title>
        <authorList>
            <consortium name="NISC Comparative Sequencing Program"/>
            <person name="Wegmann U."/>
            <person name="Louis P."/>
            <person name="Goesmann A."/>
            <person name="Henrissat B."/>
            <person name="Duncan S.H."/>
            <person name="Flint H.J."/>
        </authorList>
    </citation>
    <scope>NUCLEOTIDE SEQUENCE</scope>
    <source>
        <strain evidence="2">CGMCC 1.11013</strain>
    </source>
</reference>
<evidence type="ECO:0000256" key="1">
    <source>
        <dbReference type="SAM" id="SignalP"/>
    </source>
</evidence>
<evidence type="ECO:0000313" key="4">
    <source>
        <dbReference type="Proteomes" id="UP000027439"/>
    </source>
</evidence>
<dbReference type="Pfam" id="PF13663">
    <property type="entry name" value="DUF4148"/>
    <property type="match status" value="1"/>
</dbReference>
<name>A0A069NXP3_9BURK</name>
<sequence length="88" mass="9370">MKPVMRIAIAVVALSPVVAAAQTSGLTRQQVVDDLVRAERAGYYPGVDDQRYPGSFLDIKEGIYTGASVYRSATPRNLPANTNGSTAN</sequence>
<dbReference type="OrthoDB" id="9104200at2"/>